<name>A0AAV0ARX8_PHAPC</name>
<gene>
    <name evidence="1" type="ORF">PPACK8108_LOCUS6940</name>
</gene>
<keyword evidence="2" id="KW-1185">Reference proteome</keyword>
<protein>
    <submittedName>
        <fullName evidence="1">Uncharacterized protein</fullName>
    </submittedName>
</protein>
<comment type="caution">
    <text evidence="1">The sequence shown here is derived from an EMBL/GenBank/DDBJ whole genome shotgun (WGS) entry which is preliminary data.</text>
</comment>
<dbReference type="AlphaFoldDB" id="A0AAV0ARX8"/>
<proteinExistence type="predicted"/>
<sequence>MKSSIYADITGSEKIGLDRKKYYANSQYFLPQSQRPQTILQIAISPVNNTLYCDISNHPDKGAPRAWTFGEYP</sequence>
<accession>A0AAV0ARX8</accession>
<evidence type="ECO:0000313" key="1">
    <source>
        <dbReference type="EMBL" id="CAH7672148.1"/>
    </source>
</evidence>
<evidence type="ECO:0000313" key="2">
    <source>
        <dbReference type="Proteomes" id="UP001153365"/>
    </source>
</evidence>
<organism evidence="1 2">
    <name type="scientific">Phakopsora pachyrhizi</name>
    <name type="common">Asian soybean rust disease fungus</name>
    <dbReference type="NCBI Taxonomy" id="170000"/>
    <lineage>
        <taxon>Eukaryota</taxon>
        <taxon>Fungi</taxon>
        <taxon>Dikarya</taxon>
        <taxon>Basidiomycota</taxon>
        <taxon>Pucciniomycotina</taxon>
        <taxon>Pucciniomycetes</taxon>
        <taxon>Pucciniales</taxon>
        <taxon>Phakopsoraceae</taxon>
        <taxon>Phakopsora</taxon>
    </lineage>
</organism>
<dbReference type="EMBL" id="CALTRL010001336">
    <property type="protein sequence ID" value="CAH7672148.1"/>
    <property type="molecule type" value="Genomic_DNA"/>
</dbReference>
<dbReference type="Proteomes" id="UP001153365">
    <property type="component" value="Unassembled WGS sequence"/>
</dbReference>
<reference evidence="1" key="1">
    <citation type="submission" date="2022-06" db="EMBL/GenBank/DDBJ databases">
        <authorList>
            <consortium name="SYNGENTA / RWTH Aachen University"/>
        </authorList>
    </citation>
    <scope>NUCLEOTIDE SEQUENCE</scope>
</reference>